<accession>A0ABV9KIA5</accession>
<dbReference type="PANTHER" id="PTHR42659">
    <property type="entry name" value="XANTHINE DEHYDROGENASE SUBUNIT C-RELATED"/>
    <property type="match status" value="1"/>
</dbReference>
<gene>
    <name evidence="5" type="ORF">ACFO5X_13995</name>
</gene>
<dbReference type="PANTHER" id="PTHR42659:SF2">
    <property type="entry name" value="XANTHINE DEHYDROGENASE SUBUNIT C-RELATED"/>
    <property type="match status" value="1"/>
</dbReference>
<dbReference type="Proteomes" id="UP001595973">
    <property type="component" value="Unassembled WGS sequence"/>
</dbReference>
<proteinExistence type="predicted"/>
<protein>
    <submittedName>
        <fullName evidence="5">FAD binding domain-containing protein</fullName>
    </submittedName>
</protein>
<dbReference type="Gene3D" id="3.30.390.50">
    <property type="entry name" value="CO dehydrogenase flavoprotein, C-terminal domain"/>
    <property type="match status" value="1"/>
</dbReference>
<dbReference type="InterPro" id="IPR051312">
    <property type="entry name" value="Diverse_Substr_Oxidored"/>
</dbReference>
<keyword evidence="2" id="KW-0274">FAD</keyword>
<dbReference type="SUPFAM" id="SSF55447">
    <property type="entry name" value="CO dehydrogenase flavoprotein C-terminal domain-like"/>
    <property type="match status" value="1"/>
</dbReference>
<dbReference type="SUPFAM" id="SSF56176">
    <property type="entry name" value="FAD-binding/transporter-associated domain-like"/>
    <property type="match status" value="1"/>
</dbReference>
<dbReference type="PROSITE" id="PS51387">
    <property type="entry name" value="FAD_PCMH"/>
    <property type="match status" value="1"/>
</dbReference>
<reference evidence="6" key="1">
    <citation type="journal article" date="2019" name="Int. J. Syst. Evol. Microbiol.">
        <title>The Global Catalogue of Microorganisms (GCM) 10K type strain sequencing project: providing services to taxonomists for standard genome sequencing and annotation.</title>
        <authorList>
            <consortium name="The Broad Institute Genomics Platform"/>
            <consortium name="The Broad Institute Genome Sequencing Center for Infectious Disease"/>
            <person name="Wu L."/>
            <person name="Ma J."/>
        </authorList>
    </citation>
    <scope>NUCLEOTIDE SEQUENCE [LARGE SCALE GENOMIC DNA]</scope>
    <source>
        <strain evidence="6">CGMCC 4.7283</strain>
    </source>
</reference>
<dbReference type="Pfam" id="PF03450">
    <property type="entry name" value="CO_deh_flav_C"/>
    <property type="match status" value="1"/>
</dbReference>
<dbReference type="EMBL" id="JBHSGI010000016">
    <property type="protein sequence ID" value="MFC4669671.1"/>
    <property type="molecule type" value="Genomic_DNA"/>
</dbReference>
<dbReference type="RefSeq" id="WP_380718103.1">
    <property type="nucleotide sequence ID" value="NZ_JBHSGI010000016.1"/>
</dbReference>
<evidence type="ECO:0000256" key="2">
    <source>
        <dbReference type="ARBA" id="ARBA00022827"/>
    </source>
</evidence>
<dbReference type="InterPro" id="IPR005107">
    <property type="entry name" value="CO_DH_flav_C"/>
</dbReference>
<keyword evidence="3" id="KW-0560">Oxidoreductase</keyword>
<evidence type="ECO:0000256" key="3">
    <source>
        <dbReference type="ARBA" id="ARBA00023002"/>
    </source>
</evidence>
<keyword evidence="1" id="KW-0285">Flavoprotein</keyword>
<dbReference type="Gene3D" id="3.30.43.10">
    <property type="entry name" value="Uridine Diphospho-n-acetylenolpyruvylglucosamine Reductase, domain 2"/>
    <property type="match status" value="1"/>
</dbReference>
<evidence type="ECO:0000313" key="5">
    <source>
        <dbReference type="EMBL" id="MFC4669671.1"/>
    </source>
</evidence>
<dbReference type="InterPro" id="IPR016167">
    <property type="entry name" value="FAD-bd_PCMH_sub1"/>
</dbReference>
<dbReference type="InterPro" id="IPR016166">
    <property type="entry name" value="FAD-bd_PCMH"/>
</dbReference>
<evidence type="ECO:0000259" key="4">
    <source>
        <dbReference type="PROSITE" id="PS51387"/>
    </source>
</evidence>
<feature type="domain" description="FAD-binding PCMH-type" evidence="4">
    <location>
        <begin position="1"/>
        <end position="172"/>
    </location>
</feature>
<dbReference type="InterPro" id="IPR036683">
    <property type="entry name" value="CO_DH_flav_C_dom_sf"/>
</dbReference>
<organism evidence="5 6">
    <name type="scientific">Seohaeicola nanhaiensis</name>
    <dbReference type="NCBI Taxonomy" id="1387282"/>
    <lineage>
        <taxon>Bacteria</taxon>
        <taxon>Pseudomonadati</taxon>
        <taxon>Pseudomonadota</taxon>
        <taxon>Alphaproteobacteria</taxon>
        <taxon>Rhodobacterales</taxon>
        <taxon>Roseobacteraceae</taxon>
        <taxon>Seohaeicola</taxon>
    </lineage>
</organism>
<evidence type="ECO:0000313" key="6">
    <source>
        <dbReference type="Proteomes" id="UP001595973"/>
    </source>
</evidence>
<evidence type="ECO:0000256" key="1">
    <source>
        <dbReference type="ARBA" id="ARBA00022630"/>
    </source>
</evidence>
<keyword evidence="6" id="KW-1185">Reference proteome</keyword>
<dbReference type="InterPro" id="IPR002346">
    <property type="entry name" value="Mopterin_DH_FAD-bd"/>
</dbReference>
<dbReference type="InterPro" id="IPR016169">
    <property type="entry name" value="FAD-bd_PCMH_sub2"/>
</dbReference>
<dbReference type="Pfam" id="PF00941">
    <property type="entry name" value="FAD_binding_5"/>
    <property type="match status" value="1"/>
</dbReference>
<dbReference type="InterPro" id="IPR036318">
    <property type="entry name" value="FAD-bd_PCMH-like_sf"/>
</dbReference>
<sequence>MNYAAPRTIDETVRLLADAPGAGHVLAGGTDLVVQMTAGLRTPDLVVDIKAIPELTDLREDDDGFHLGAALCGAALNENAALKSAWPGVTEAIDLIGSMQVQSRATPAGNLCNASPAADSVPALIAANATVTVIGPAGLRTVAVEDIPAGPGRTTLNKGEVITAIHLPRRPARSADAYIRFTPRTEMDIAVVGVAVNLTLDAQGLCTAARVAIGAVAPTARLVPAAGAALIGTPLDDTALDRAAEAVRAACQPIDDKRGTAAYRIRIAGVIFRRAALAALSRIS</sequence>
<dbReference type="Gene3D" id="3.30.465.10">
    <property type="match status" value="1"/>
</dbReference>
<comment type="caution">
    <text evidence="5">The sequence shown here is derived from an EMBL/GenBank/DDBJ whole genome shotgun (WGS) entry which is preliminary data.</text>
</comment>
<dbReference type="SMART" id="SM01092">
    <property type="entry name" value="CO_deh_flav_C"/>
    <property type="match status" value="1"/>
</dbReference>
<name>A0ABV9KIA5_9RHOB</name>